<name>A0ABW5V5J6_9BACI</name>
<protein>
    <submittedName>
        <fullName evidence="2">Nucleotidyltransferase family protein</fullName>
    </submittedName>
</protein>
<dbReference type="PANTHER" id="PTHR43852:SF3">
    <property type="entry name" value="NUCLEOTIDYLTRANSFERASE"/>
    <property type="match status" value="1"/>
</dbReference>
<evidence type="ECO:0000313" key="3">
    <source>
        <dbReference type="Proteomes" id="UP001597502"/>
    </source>
</evidence>
<evidence type="ECO:0000259" key="1">
    <source>
        <dbReference type="Pfam" id="PF18765"/>
    </source>
</evidence>
<sequence length="143" mass="16369">MSEGNYKAGNAHIVCVRTRNPWYNMYTTMQAGVRMSSELNISERFVNELVNYCSSNHGISQVILFGSRARGDFHPNSDIDLAIRTKNTSHSEQNIMEDRIQEMSTHLKLDIVFMNRLTKKDLISNINQEGVIIYEKGKALREA</sequence>
<dbReference type="InterPro" id="IPR052930">
    <property type="entry name" value="TA_antitoxin_MntA"/>
</dbReference>
<proteinExistence type="predicted"/>
<dbReference type="RefSeq" id="WP_382390895.1">
    <property type="nucleotide sequence ID" value="NZ_JBHUNA010000005.1"/>
</dbReference>
<dbReference type="CDD" id="cd05403">
    <property type="entry name" value="NT_KNTase_like"/>
    <property type="match status" value="1"/>
</dbReference>
<evidence type="ECO:0000313" key="2">
    <source>
        <dbReference type="EMBL" id="MFD2759922.1"/>
    </source>
</evidence>
<organism evidence="2 3">
    <name type="scientific">Lentibacillus juripiscarius</name>
    <dbReference type="NCBI Taxonomy" id="257446"/>
    <lineage>
        <taxon>Bacteria</taxon>
        <taxon>Bacillati</taxon>
        <taxon>Bacillota</taxon>
        <taxon>Bacilli</taxon>
        <taxon>Bacillales</taxon>
        <taxon>Bacillaceae</taxon>
        <taxon>Lentibacillus</taxon>
    </lineage>
</organism>
<dbReference type="Gene3D" id="3.30.460.10">
    <property type="entry name" value="Beta Polymerase, domain 2"/>
    <property type="match status" value="1"/>
</dbReference>
<reference evidence="3" key="1">
    <citation type="journal article" date="2019" name="Int. J. Syst. Evol. Microbiol.">
        <title>The Global Catalogue of Microorganisms (GCM) 10K type strain sequencing project: providing services to taxonomists for standard genome sequencing and annotation.</title>
        <authorList>
            <consortium name="The Broad Institute Genomics Platform"/>
            <consortium name="The Broad Institute Genome Sequencing Center for Infectious Disease"/>
            <person name="Wu L."/>
            <person name="Ma J."/>
        </authorList>
    </citation>
    <scope>NUCLEOTIDE SEQUENCE [LARGE SCALE GENOMIC DNA]</scope>
    <source>
        <strain evidence="3">TISTR 1535</strain>
    </source>
</reference>
<feature type="domain" description="Polymerase beta nucleotidyltransferase" evidence="1">
    <location>
        <begin position="47"/>
        <end position="136"/>
    </location>
</feature>
<dbReference type="Pfam" id="PF18765">
    <property type="entry name" value="Polbeta"/>
    <property type="match status" value="1"/>
</dbReference>
<dbReference type="PANTHER" id="PTHR43852">
    <property type="entry name" value="NUCLEOTIDYLTRANSFERASE"/>
    <property type="match status" value="1"/>
</dbReference>
<keyword evidence="3" id="KW-1185">Reference proteome</keyword>
<accession>A0ABW5V5J6</accession>
<dbReference type="InterPro" id="IPR043519">
    <property type="entry name" value="NT_sf"/>
</dbReference>
<dbReference type="Proteomes" id="UP001597502">
    <property type="component" value="Unassembled WGS sequence"/>
</dbReference>
<dbReference type="EMBL" id="JBHUNA010000005">
    <property type="protein sequence ID" value="MFD2759922.1"/>
    <property type="molecule type" value="Genomic_DNA"/>
</dbReference>
<comment type="caution">
    <text evidence="2">The sequence shown here is derived from an EMBL/GenBank/DDBJ whole genome shotgun (WGS) entry which is preliminary data.</text>
</comment>
<dbReference type="SUPFAM" id="SSF81301">
    <property type="entry name" value="Nucleotidyltransferase"/>
    <property type="match status" value="1"/>
</dbReference>
<dbReference type="InterPro" id="IPR041633">
    <property type="entry name" value="Polbeta"/>
</dbReference>
<gene>
    <name evidence="2" type="ORF">ACFSUO_02855</name>
</gene>